<dbReference type="GO" id="GO:0051603">
    <property type="term" value="P:proteolysis involved in protein catabolic process"/>
    <property type="evidence" value="ECO:0007669"/>
    <property type="project" value="TreeGrafter"/>
</dbReference>
<keyword evidence="3" id="KW-0479">Metal-binding</keyword>
<dbReference type="Gene3D" id="3.30.2010.10">
    <property type="entry name" value="Metalloproteases ('zincins'), catalytic domain"/>
    <property type="match status" value="1"/>
</dbReference>
<evidence type="ECO:0000256" key="4">
    <source>
        <dbReference type="ARBA" id="ARBA00022801"/>
    </source>
</evidence>
<name>A0A395M2S3_9BACT</name>
<comment type="cofactor">
    <cofactor evidence="1">
        <name>Zn(2+)</name>
        <dbReference type="ChEBI" id="CHEBI:29105"/>
    </cofactor>
</comment>
<keyword evidence="6" id="KW-0482">Metalloprotease</keyword>
<keyword evidence="8" id="KW-0812">Transmembrane</keyword>
<organism evidence="10 11">
    <name type="scientific">Candidatus Thermochlorobacter aerophilus</name>
    <dbReference type="NCBI Taxonomy" id="1868324"/>
    <lineage>
        <taxon>Bacteria</taxon>
        <taxon>Pseudomonadati</taxon>
        <taxon>Chlorobiota</taxon>
        <taxon>Chlorobiia</taxon>
        <taxon>Chlorobiales</taxon>
        <taxon>Candidatus Thermochlorobacteriaceae</taxon>
        <taxon>Candidatus Thermochlorobacter</taxon>
    </lineage>
</organism>
<evidence type="ECO:0000256" key="6">
    <source>
        <dbReference type="ARBA" id="ARBA00023049"/>
    </source>
</evidence>
<accession>A0A395M2S3</accession>
<dbReference type="Proteomes" id="UP000266389">
    <property type="component" value="Unassembled WGS sequence"/>
</dbReference>
<evidence type="ECO:0000256" key="2">
    <source>
        <dbReference type="ARBA" id="ARBA00022670"/>
    </source>
</evidence>
<dbReference type="PANTHER" id="PTHR22726">
    <property type="entry name" value="METALLOENDOPEPTIDASE OMA1"/>
    <property type="match status" value="1"/>
</dbReference>
<keyword evidence="4" id="KW-0378">Hydrolase</keyword>
<dbReference type="GO" id="GO:0016020">
    <property type="term" value="C:membrane"/>
    <property type="evidence" value="ECO:0007669"/>
    <property type="project" value="TreeGrafter"/>
</dbReference>
<feature type="domain" description="SH3b" evidence="9">
    <location>
        <begin position="58"/>
        <end position="122"/>
    </location>
</feature>
<evidence type="ECO:0000256" key="7">
    <source>
        <dbReference type="SAM" id="Coils"/>
    </source>
</evidence>
<dbReference type="InterPro" id="IPR051156">
    <property type="entry name" value="Mito/Outer_Membr_Metalloprot"/>
</dbReference>
<gene>
    <name evidence="10" type="ORF">D0433_02390</name>
</gene>
<keyword evidence="8" id="KW-0472">Membrane</keyword>
<sequence>MTNSCVGAQFCALAFVEVFCRGFQENIFLKLQMLMVVMRTHRLFSILVLFFLASSTVFAQKVYTKRDNSQVRDGAGSYYRLIATLNANTELVMLEKSNRWVKVQLPDKKTRGWIAENCLQEKQLPSTRVLTKWSSAQASRAAIAAAVKGFAKRSKKFTDKNLDVILDQSFNEFSEAEFRAFMRELQSQGQRQAASFASLGLEPPLYDARLNEVAVGAGIATRLASEFGLVNDPRLCKYVNMICAAIVEQTPFYDWDFSVFILNDESINGFACPGGYIFLTKGTLRACKDESELAAIIAHEIAHVVRRHGMEELTKRMTKIKAAQAFAELEEEMEEEMDESEQELEEIAEQSYERAVRKRLMKYEFEADRYGAFLAAQAGYDPYGIVRISETVALEQAKMQEPKYSSEYFAPDDARERIKQITAFVSRHYKPTTKGRLKERFARYVR</sequence>
<feature type="coiled-coil region" evidence="7">
    <location>
        <begin position="310"/>
        <end position="350"/>
    </location>
</feature>
<keyword evidence="7" id="KW-0175">Coiled coil</keyword>
<keyword evidence="8" id="KW-1133">Transmembrane helix</keyword>
<dbReference type="Pfam" id="PF01435">
    <property type="entry name" value="Peptidase_M48"/>
    <property type="match status" value="1"/>
</dbReference>
<protein>
    <recommendedName>
        <fullName evidence="9">SH3b domain-containing protein</fullName>
    </recommendedName>
</protein>
<reference evidence="10 11" key="1">
    <citation type="journal article" date="2011" name="ISME J.">
        <title>Community ecology of hot spring cyanobacterial mats: predominant populations and their functional potential.</title>
        <authorList>
            <person name="Klatt C.G."/>
            <person name="Wood J.M."/>
            <person name="Rusch D.B."/>
            <person name="Bateson M.M."/>
            <person name="Hamamura N."/>
            <person name="Heidelberg J.F."/>
            <person name="Grossman A.R."/>
            <person name="Bhaya D."/>
            <person name="Cohan F.M."/>
            <person name="Kuhl M."/>
            <person name="Bryant D.A."/>
            <person name="Ward D.M."/>
        </authorList>
    </citation>
    <scope>NUCLEOTIDE SEQUENCE [LARGE SCALE GENOMIC DNA]</scope>
    <source>
        <strain evidence="10">OS</strain>
    </source>
</reference>
<proteinExistence type="predicted"/>
<comment type="caution">
    <text evidence="10">The sequence shown here is derived from an EMBL/GenBank/DDBJ whole genome shotgun (WGS) entry which is preliminary data.</text>
</comment>
<feature type="transmembrane region" description="Helical" evidence="8">
    <location>
        <begin position="44"/>
        <end position="63"/>
    </location>
</feature>
<evidence type="ECO:0000313" key="11">
    <source>
        <dbReference type="Proteomes" id="UP000266389"/>
    </source>
</evidence>
<dbReference type="EMBL" id="PHFL01000010">
    <property type="protein sequence ID" value="RFM25050.1"/>
    <property type="molecule type" value="Genomic_DNA"/>
</dbReference>
<evidence type="ECO:0000313" key="10">
    <source>
        <dbReference type="EMBL" id="RFM25050.1"/>
    </source>
</evidence>
<dbReference type="GO" id="GO:0046872">
    <property type="term" value="F:metal ion binding"/>
    <property type="evidence" value="ECO:0007669"/>
    <property type="project" value="UniProtKB-KW"/>
</dbReference>
<dbReference type="AlphaFoldDB" id="A0A395M2S3"/>
<dbReference type="InterPro" id="IPR003646">
    <property type="entry name" value="SH3-like_bac-type"/>
</dbReference>
<dbReference type="PANTHER" id="PTHR22726:SF1">
    <property type="entry name" value="METALLOENDOPEPTIDASE OMA1, MITOCHONDRIAL"/>
    <property type="match status" value="1"/>
</dbReference>
<dbReference type="InterPro" id="IPR001915">
    <property type="entry name" value="Peptidase_M48"/>
</dbReference>
<evidence type="ECO:0000256" key="5">
    <source>
        <dbReference type="ARBA" id="ARBA00022833"/>
    </source>
</evidence>
<evidence type="ECO:0000256" key="3">
    <source>
        <dbReference type="ARBA" id="ARBA00022723"/>
    </source>
</evidence>
<keyword evidence="5" id="KW-0862">Zinc</keyword>
<dbReference type="Pfam" id="PF08239">
    <property type="entry name" value="SH3_3"/>
    <property type="match status" value="1"/>
</dbReference>
<dbReference type="SMART" id="SM00287">
    <property type="entry name" value="SH3b"/>
    <property type="match status" value="1"/>
</dbReference>
<evidence type="ECO:0000256" key="1">
    <source>
        <dbReference type="ARBA" id="ARBA00001947"/>
    </source>
</evidence>
<dbReference type="Gene3D" id="2.30.30.40">
    <property type="entry name" value="SH3 Domains"/>
    <property type="match status" value="1"/>
</dbReference>
<keyword evidence="2" id="KW-0645">Protease</keyword>
<dbReference type="GO" id="GO:0004222">
    <property type="term" value="F:metalloendopeptidase activity"/>
    <property type="evidence" value="ECO:0007669"/>
    <property type="project" value="InterPro"/>
</dbReference>
<evidence type="ECO:0000256" key="8">
    <source>
        <dbReference type="SAM" id="Phobius"/>
    </source>
</evidence>
<evidence type="ECO:0000259" key="9">
    <source>
        <dbReference type="SMART" id="SM00287"/>
    </source>
</evidence>